<dbReference type="PANTHER" id="PTHR47326:SF1">
    <property type="entry name" value="HTH PSQ-TYPE DOMAIN-CONTAINING PROTEIN"/>
    <property type="match status" value="1"/>
</dbReference>
<gene>
    <name evidence="2" type="ORF">PECUL_23A004885</name>
</gene>
<protein>
    <recommendedName>
        <fullName evidence="1">DUF4817 domain-containing protein</fullName>
    </recommendedName>
</protein>
<feature type="domain" description="DUF4817" evidence="1">
    <location>
        <begin position="4"/>
        <end position="42"/>
    </location>
</feature>
<proteinExistence type="predicted"/>
<organism evidence="2 3">
    <name type="scientific">Pelobates cultripes</name>
    <name type="common">Western spadefoot toad</name>
    <dbReference type="NCBI Taxonomy" id="61616"/>
    <lineage>
        <taxon>Eukaryota</taxon>
        <taxon>Metazoa</taxon>
        <taxon>Chordata</taxon>
        <taxon>Craniata</taxon>
        <taxon>Vertebrata</taxon>
        <taxon>Euteleostomi</taxon>
        <taxon>Amphibia</taxon>
        <taxon>Batrachia</taxon>
        <taxon>Anura</taxon>
        <taxon>Pelobatoidea</taxon>
        <taxon>Pelobatidae</taxon>
        <taxon>Pelobates</taxon>
    </lineage>
</organism>
<accession>A0AAD1WX59</accession>
<dbReference type="InterPro" id="IPR036397">
    <property type="entry name" value="RNaseH_sf"/>
</dbReference>
<evidence type="ECO:0000313" key="3">
    <source>
        <dbReference type="Proteomes" id="UP001295444"/>
    </source>
</evidence>
<evidence type="ECO:0000259" key="1">
    <source>
        <dbReference type="Pfam" id="PF16087"/>
    </source>
</evidence>
<keyword evidence="3" id="KW-1185">Reference proteome</keyword>
<dbReference type="InterPro" id="IPR032135">
    <property type="entry name" value="DUF4817"/>
</dbReference>
<sequence length="162" mass="18547">MVWTGVHRGFAVRAYLENNQSVIAMQRAFRRRFNIPSHNAIPNFPLYKMMFAQELSVADNANHRNLCDQMLAQIPPGEAFFSSDEAHFHLSGAVNKQNFRYWAQNNPQIIHERPLHSPKLTVWCAVSMMENFLQPRMEEIVEEGGVLVLTGCSNIALTPYQS</sequence>
<name>A0AAD1WX59_PELCU</name>
<dbReference type="PANTHER" id="PTHR47326">
    <property type="entry name" value="TRANSPOSABLE ELEMENT TC3 TRANSPOSASE-LIKE PROTEIN"/>
    <property type="match status" value="1"/>
</dbReference>
<dbReference type="Gene3D" id="3.30.420.10">
    <property type="entry name" value="Ribonuclease H-like superfamily/Ribonuclease H"/>
    <property type="match status" value="1"/>
</dbReference>
<dbReference type="AlphaFoldDB" id="A0AAD1WX59"/>
<evidence type="ECO:0000313" key="2">
    <source>
        <dbReference type="EMBL" id="CAH2327524.1"/>
    </source>
</evidence>
<dbReference type="Proteomes" id="UP001295444">
    <property type="component" value="Chromosome 13"/>
</dbReference>
<dbReference type="Pfam" id="PF16087">
    <property type="entry name" value="DUF4817"/>
    <property type="match status" value="1"/>
</dbReference>
<reference evidence="2" key="1">
    <citation type="submission" date="2022-03" db="EMBL/GenBank/DDBJ databases">
        <authorList>
            <person name="Alioto T."/>
            <person name="Alioto T."/>
            <person name="Gomez Garrido J."/>
        </authorList>
    </citation>
    <scope>NUCLEOTIDE SEQUENCE</scope>
</reference>
<dbReference type="EMBL" id="OW240924">
    <property type="protein sequence ID" value="CAH2327524.1"/>
    <property type="molecule type" value="Genomic_DNA"/>
</dbReference>
<dbReference type="GO" id="GO:0003676">
    <property type="term" value="F:nucleic acid binding"/>
    <property type="evidence" value="ECO:0007669"/>
    <property type="project" value="InterPro"/>
</dbReference>